<dbReference type="InterPro" id="IPR037185">
    <property type="entry name" value="EmrE-like"/>
</dbReference>
<evidence type="ECO:0000256" key="1">
    <source>
        <dbReference type="ARBA" id="ARBA00004127"/>
    </source>
</evidence>
<evidence type="ECO:0000256" key="5">
    <source>
        <dbReference type="ARBA" id="ARBA00022989"/>
    </source>
</evidence>
<evidence type="ECO:0000313" key="8">
    <source>
        <dbReference type="EMBL" id="EMG47029.1"/>
    </source>
</evidence>
<keyword evidence="2" id="KW-0813">Transport</keyword>
<reference evidence="8 9" key="1">
    <citation type="submission" date="2013-02" db="EMBL/GenBank/DDBJ databases">
        <title>Genome sequence of Candida maltosa Xu316, a potential industrial strain for xylitol and ethanol production.</title>
        <authorList>
            <person name="Yu J."/>
            <person name="Wang Q."/>
            <person name="Geng X."/>
            <person name="Bao W."/>
            <person name="He P."/>
            <person name="Cai J."/>
        </authorList>
    </citation>
    <scope>NUCLEOTIDE SEQUENCE [LARGE SCALE GENOMIC DNA]</scope>
    <source>
        <strain evidence="9">Xu316</strain>
    </source>
</reference>
<evidence type="ECO:0000256" key="7">
    <source>
        <dbReference type="SAM" id="Phobius"/>
    </source>
</evidence>
<comment type="subcellular location">
    <subcellularLocation>
        <location evidence="1">Endomembrane system</location>
        <topology evidence="1">Multi-pass membrane protein</topology>
    </subcellularLocation>
</comment>
<dbReference type="HOGENOM" id="CLU_025028_1_0_1"/>
<evidence type="ECO:0000256" key="4">
    <source>
        <dbReference type="ARBA" id="ARBA00022692"/>
    </source>
</evidence>
<evidence type="ECO:0000256" key="3">
    <source>
        <dbReference type="ARBA" id="ARBA00022597"/>
    </source>
</evidence>
<dbReference type="GO" id="GO:0012505">
    <property type="term" value="C:endomembrane system"/>
    <property type="evidence" value="ECO:0007669"/>
    <property type="project" value="UniProtKB-SubCell"/>
</dbReference>
<evidence type="ECO:0000256" key="6">
    <source>
        <dbReference type="ARBA" id="ARBA00023136"/>
    </source>
</evidence>
<feature type="transmembrane region" description="Helical" evidence="7">
    <location>
        <begin position="103"/>
        <end position="124"/>
    </location>
</feature>
<dbReference type="STRING" id="1245528.M3JX90"/>
<sequence length="262" mass="29096">MSRGSVVLFVAILSVVFLKRKITKLEWISLFLVTLGIGVVGLSGAKHSSTNNTSQEKSNPALIVFGIVLIVMATLLQGFQFVIEEHILEKNPIIPLQLVYIEGFYGLSLMVILSVILNFIIGSIESPEDFKSSPFNLPLAFSQVFNNRTILISSLLISASIAAFNYCGLSITHRISATARSTVDTCRTLLVWIVAITMKWESFHLLQFSGFVILVFGTLCFNGVLTPETWSWIPQSLKSQDDGSHERLIDVVDEIDEPIERM</sequence>
<organism evidence="8 9">
    <name type="scientific">Candida maltosa (strain Xu316)</name>
    <name type="common">Yeast</name>
    <dbReference type="NCBI Taxonomy" id="1245528"/>
    <lineage>
        <taxon>Eukaryota</taxon>
        <taxon>Fungi</taxon>
        <taxon>Dikarya</taxon>
        <taxon>Ascomycota</taxon>
        <taxon>Saccharomycotina</taxon>
        <taxon>Pichiomycetes</taxon>
        <taxon>Debaryomycetaceae</taxon>
        <taxon>Candida/Lodderomyces clade</taxon>
        <taxon>Candida</taxon>
    </lineage>
</organism>
<proteinExistence type="predicted"/>
<dbReference type="GO" id="GO:0055085">
    <property type="term" value="P:transmembrane transport"/>
    <property type="evidence" value="ECO:0007669"/>
    <property type="project" value="InterPro"/>
</dbReference>
<dbReference type="PANTHER" id="PTHR13146:SF0">
    <property type="entry name" value="SOLUTE CARRIER FAMILY 35 MEMBER F6"/>
    <property type="match status" value="1"/>
</dbReference>
<keyword evidence="5 7" id="KW-1133">Transmembrane helix</keyword>
<feature type="transmembrane region" description="Helical" evidence="7">
    <location>
        <begin position="145"/>
        <end position="166"/>
    </location>
</feature>
<dbReference type="SUPFAM" id="SSF103481">
    <property type="entry name" value="Multidrug resistance efflux transporter EmrE"/>
    <property type="match status" value="1"/>
</dbReference>
<dbReference type="InterPro" id="IPR013657">
    <property type="entry name" value="SCL35B1-4/HUT1"/>
</dbReference>
<keyword evidence="3" id="KW-0762">Sugar transport</keyword>
<dbReference type="OMA" id="MSICIDM"/>
<protein>
    <submittedName>
        <fullName evidence="8">Uncharacterized protein</fullName>
    </submittedName>
</protein>
<comment type="caution">
    <text evidence="8">The sequence shown here is derived from an EMBL/GenBank/DDBJ whole genome shotgun (WGS) entry which is preliminary data.</text>
</comment>
<keyword evidence="9" id="KW-1185">Reference proteome</keyword>
<dbReference type="GO" id="GO:0016020">
    <property type="term" value="C:membrane"/>
    <property type="evidence" value="ECO:0007669"/>
    <property type="project" value="TreeGrafter"/>
</dbReference>
<dbReference type="eggNOG" id="KOG3912">
    <property type="taxonomic scope" value="Eukaryota"/>
</dbReference>
<feature type="transmembrane region" description="Helical" evidence="7">
    <location>
        <begin position="61"/>
        <end position="83"/>
    </location>
</feature>
<evidence type="ECO:0000313" key="9">
    <source>
        <dbReference type="Proteomes" id="UP000011777"/>
    </source>
</evidence>
<gene>
    <name evidence="8" type="ORF">G210_2702</name>
</gene>
<keyword evidence="6 7" id="KW-0472">Membrane</keyword>
<accession>M3JX90</accession>
<feature type="transmembrane region" description="Helical" evidence="7">
    <location>
        <begin position="205"/>
        <end position="225"/>
    </location>
</feature>
<dbReference type="Proteomes" id="UP000011777">
    <property type="component" value="Unassembled WGS sequence"/>
</dbReference>
<evidence type="ECO:0000256" key="2">
    <source>
        <dbReference type="ARBA" id="ARBA00022448"/>
    </source>
</evidence>
<keyword evidence="4 7" id="KW-0812">Transmembrane</keyword>
<name>M3JX90_CANMX</name>
<dbReference type="Pfam" id="PF08449">
    <property type="entry name" value="UAA"/>
    <property type="match status" value="1"/>
</dbReference>
<dbReference type="AlphaFoldDB" id="M3JX90"/>
<dbReference type="EMBL" id="AOGT01001759">
    <property type="protein sequence ID" value="EMG47029.1"/>
    <property type="molecule type" value="Genomic_DNA"/>
</dbReference>
<dbReference type="OrthoDB" id="408493at2759"/>
<dbReference type="PANTHER" id="PTHR13146">
    <property type="match status" value="1"/>
</dbReference>
<feature type="transmembrane region" description="Helical" evidence="7">
    <location>
        <begin position="28"/>
        <end position="49"/>
    </location>
</feature>